<dbReference type="OrthoDB" id="5307791at2759"/>
<sequence>MAIQSISADLILLREQFIKNRLIFVEGARIIPTLKVLGATDNDLEKMKTVSDTLRDDPTPPFRKSKNGLLYVLYNVQIWTI</sequence>
<proteinExistence type="predicted"/>
<name>A0A9W9XV58_9EURO</name>
<keyword evidence="2" id="KW-1185">Reference proteome</keyword>
<comment type="caution">
    <text evidence="1">The sequence shown here is derived from an EMBL/GenBank/DDBJ whole genome shotgun (WGS) entry which is preliminary data.</text>
</comment>
<gene>
    <name evidence="1" type="ORF">N7463_006155</name>
</gene>
<evidence type="ECO:0000313" key="2">
    <source>
        <dbReference type="Proteomes" id="UP001149954"/>
    </source>
</evidence>
<organism evidence="1 2">
    <name type="scientific">Penicillium fimorum</name>
    <dbReference type="NCBI Taxonomy" id="1882269"/>
    <lineage>
        <taxon>Eukaryota</taxon>
        <taxon>Fungi</taxon>
        <taxon>Dikarya</taxon>
        <taxon>Ascomycota</taxon>
        <taxon>Pezizomycotina</taxon>
        <taxon>Eurotiomycetes</taxon>
        <taxon>Eurotiomycetidae</taxon>
        <taxon>Eurotiales</taxon>
        <taxon>Aspergillaceae</taxon>
        <taxon>Penicillium</taxon>
    </lineage>
</organism>
<dbReference type="Proteomes" id="UP001149954">
    <property type="component" value="Unassembled WGS sequence"/>
</dbReference>
<dbReference type="GO" id="GO:0051213">
    <property type="term" value="F:dioxygenase activity"/>
    <property type="evidence" value="ECO:0007669"/>
    <property type="project" value="UniProtKB-KW"/>
</dbReference>
<accession>A0A9W9XV58</accession>
<evidence type="ECO:0000313" key="1">
    <source>
        <dbReference type="EMBL" id="KAJ5503281.1"/>
    </source>
</evidence>
<dbReference type="EMBL" id="JAPWDS010000003">
    <property type="protein sequence ID" value="KAJ5503281.1"/>
    <property type="molecule type" value="Genomic_DNA"/>
</dbReference>
<reference evidence="1" key="2">
    <citation type="journal article" date="2023" name="IMA Fungus">
        <title>Comparative genomic study of the Penicillium genus elucidates a diverse pangenome and 15 lateral gene transfer events.</title>
        <authorList>
            <person name="Petersen C."/>
            <person name="Sorensen T."/>
            <person name="Nielsen M.R."/>
            <person name="Sondergaard T.E."/>
            <person name="Sorensen J.L."/>
            <person name="Fitzpatrick D.A."/>
            <person name="Frisvad J.C."/>
            <person name="Nielsen K.L."/>
        </authorList>
    </citation>
    <scope>NUCLEOTIDE SEQUENCE</scope>
    <source>
        <strain evidence="1">IBT 29495</strain>
    </source>
</reference>
<protein>
    <submittedName>
        <fullName evidence="1">2OG-Fe dioxygenase-domain-containing protein</fullName>
    </submittedName>
</protein>
<dbReference type="AlphaFoldDB" id="A0A9W9XV58"/>
<keyword evidence="1" id="KW-0560">Oxidoreductase</keyword>
<keyword evidence="1" id="KW-0223">Dioxygenase</keyword>
<reference evidence="1" key="1">
    <citation type="submission" date="2022-12" db="EMBL/GenBank/DDBJ databases">
        <authorList>
            <person name="Petersen C."/>
        </authorList>
    </citation>
    <scope>NUCLEOTIDE SEQUENCE</scope>
    <source>
        <strain evidence="1">IBT 29495</strain>
    </source>
</reference>